<name>B4VLA3_9CYAN</name>
<dbReference type="EMBL" id="DS989844">
    <property type="protein sequence ID" value="EDX77296.1"/>
    <property type="molecule type" value="Genomic_DNA"/>
</dbReference>
<accession>B4VLA3</accession>
<evidence type="ECO:0000313" key="2">
    <source>
        <dbReference type="Proteomes" id="UP000003835"/>
    </source>
</evidence>
<gene>
    <name evidence="1" type="ORF">MC7420_433</name>
</gene>
<keyword evidence="2" id="KW-1185">Reference proteome</keyword>
<dbReference type="AlphaFoldDB" id="B4VLA3"/>
<evidence type="ECO:0000313" key="1">
    <source>
        <dbReference type="EMBL" id="EDX77296.1"/>
    </source>
</evidence>
<reference evidence="1 2" key="1">
    <citation type="submission" date="2008-07" db="EMBL/GenBank/DDBJ databases">
        <authorList>
            <person name="Tandeau de Marsac N."/>
            <person name="Ferriera S."/>
            <person name="Johnson J."/>
            <person name="Kravitz S."/>
            <person name="Beeson K."/>
            <person name="Sutton G."/>
            <person name="Rogers Y.-H."/>
            <person name="Friedman R."/>
            <person name="Frazier M."/>
            <person name="Venter J.C."/>
        </authorList>
    </citation>
    <scope>NUCLEOTIDE SEQUENCE [LARGE SCALE GENOMIC DNA]</scope>
    <source>
        <strain evidence="1 2">PCC 7420</strain>
    </source>
</reference>
<proteinExistence type="predicted"/>
<dbReference type="HOGENOM" id="CLU_3198458_0_0_3"/>
<sequence length="45" mass="5001">MCSSDFNRRGKNGVKNADFGLQVCDRANLFAPIYTVLLINILQAL</sequence>
<organism evidence="1 2">
    <name type="scientific">Coleofasciculus chthonoplastes PCC 7420</name>
    <dbReference type="NCBI Taxonomy" id="118168"/>
    <lineage>
        <taxon>Bacteria</taxon>
        <taxon>Bacillati</taxon>
        <taxon>Cyanobacteriota</taxon>
        <taxon>Cyanophyceae</taxon>
        <taxon>Coleofasciculales</taxon>
        <taxon>Coleofasciculaceae</taxon>
        <taxon>Coleofasciculus</taxon>
    </lineage>
</organism>
<protein>
    <submittedName>
        <fullName evidence="1">Uncharacterized protein</fullName>
    </submittedName>
</protein>
<dbReference type="Proteomes" id="UP000003835">
    <property type="component" value="Unassembled WGS sequence"/>
</dbReference>
<dbReference type="STRING" id="118168.MC7420_433"/>
<dbReference type="RefSeq" id="WP_006099410.1">
    <property type="nucleotide sequence ID" value="NZ_DS989844.1"/>
</dbReference>